<gene>
    <name evidence="4" type="ORF">A2175_01635</name>
</gene>
<dbReference type="EMBL" id="MHLY01000003">
    <property type="protein sequence ID" value="OGZ19010.1"/>
    <property type="molecule type" value="Genomic_DNA"/>
</dbReference>
<dbReference type="STRING" id="1801663.A2175_01635"/>
<dbReference type="GO" id="GO:0006400">
    <property type="term" value="P:tRNA modification"/>
    <property type="evidence" value="ECO:0007669"/>
    <property type="project" value="UniProtKB-ARBA"/>
</dbReference>
<dbReference type="InterPro" id="IPR013216">
    <property type="entry name" value="Methyltransf_11"/>
</dbReference>
<dbReference type="SUPFAM" id="SSF53335">
    <property type="entry name" value="S-adenosyl-L-methionine-dependent methyltransferases"/>
    <property type="match status" value="1"/>
</dbReference>
<protein>
    <recommendedName>
        <fullName evidence="3">Methyltransferase type 11 domain-containing protein</fullName>
    </recommendedName>
</protein>
<dbReference type="Gene3D" id="3.40.50.150">
    <property type="entry name" value="Vaccinia Virus protein VP39"/>
    <property type="match status" value="1"/>
</dbReference>
<organism evidence="4 5">
    <name type="scientific">Candidatus Nealsonbacteria bacterium RBG_13_42_11</name>
    <dbReference type="NCBI Taxonomy" id="1801663"/>
    <lineage>
        <taxon>Bacteria</taxon>
        <taxon>Candidatus Nealsoniibacteriota</taxon>
    </lineage>
</organism>
<dbReference type="Pfam" id="PF08241">
    <property type="entry name" value="Methyltransf_11"/>
    <property type="match status" value="1"/>
</dbReference>
<dbReference type="GO" id="GO:0008757">
    <property type="term" value="F:S-adenosylmethionine-dependent methyltransferase activity"/>
    <property type="evidence" value="ECO:0007669"/>
    <property type="project" value="InterPro"/>
</dbReference>
<dbReference type="GO" id="GO:0032259">
    <property type="term" value="P:methylation"/>
    <property type="evidence" value="ECO:0007669"/>
    <property type="project" value="UniProtKB-KW"/>
</dbReference>
<dbReference type="InterPro" id="IPR029063">
    <property type="entry name" value="SAM-dependent_MTases_sf"/>
</dbReference>
<keyword evidence="2" id="KW-0808">Transferase</keyword>
<evidence type="ECO:0000256" key="2">
    <source>
        <dbReference type="ARBA" id="ARBA00022679"/>
    </source>
</evidence>
<evidence type="ECO:0000313" key="4">
    <source>
        <dbReference type="EMBL" id="OGZ19010.1"/>
    </source>
</evidence>
<proteinExistence type="predicted"/>
<evidence type="ECO:0000256" key="1">
    <source>
        <dbReference type="ARBA" id="ARBA00022603"/>
    </source>
</evidence>
<keyword evidence="1" id="KW-0489">Methyltransferase</keyword>
<reference evidence="4 5" key="1">
    <citation type="journal article" date="2016" name="Nat. Commun.">
        <title>Thousands of microbial genomes shed light on interconnected biogeochemical processes in an aquifer system.</title>
        <authorList>
            <person name="Anantharaman K."/>
            <person name="Brown C.T."/>
            <person name="Hug L.A."/>
            <person name="Sharon I."/>
            <person name="Castelle C.J."/>
            <person name="Probst A.J."/>
            <person name="Thomas B.C."/>
            <person name="Singh A."/>
            <person name="Wilkins M.J."/>
            <person name="Karaoz U."/>
            <person name="Brodie E.L."/>
            <person name="Williams K.H."/>
            <person name="Hubbard S.S."/>
            <person name="Banfield J.F."/>
        </authorList>
    </citation>
    <scope>NUCLEOTIDE SEQUENCE [LARGE SCALE GENOMIC DNA]</scope>
</reference>
<dbReference type="CDD" id="cd02440">
    <property type="entry name" value="AdoMet_MTases"/>
    <property type="match status" value="1"/>
</dbReference>
<comment type="caution">
    <text evidence="4">The sequence shown here is derived from an EMBL/GenBank/DDBJ whole genome shotgun (WGS) entry which is preliminary data.</text>
</comment>
<dbReference type="AlphaFoldDB" id="A0A1G2E104"/>
<dbReference type="GO" id="GO:0008175">
    <property type="term" value="F:tRNA methyltransferase activity"/>
    <property type="evidence" value="ECO:0007669"/>
    <property type="project" value="UniProtKB-ARBA"/>
</dbReference>
<name>A0A1G2E104_9BACT</name>
<evidence type="ECO:0000313" key="5">
    <source>
        <dbReference type="Proteomes" id="UP000176755"/>
    </source>
</evidence>
<accession>A0A1G2E104</accession>
<dbReference type="PANTHER" id="PTHR13069:SF21">
    <property type="entry name" value="ALKYLATED DNA REPAIR PROTEIN ALKB HOMOLOG 8"/>
    <property type="match status" value="1"/>
</dbReference>
<dbReference type="Proteomes" id="UP000176755">
    <property type="component" value="Unassembled WGS sequence"/>
</dbReference>
<dbReference type="InterPro" id="IPR051422">
    <property type="entry name" value="AlkB_tRNA_MeTrf/Diox"/>
</dbReference>
<sequence>MDKKYAEYLLKKTKEDYNLIAEDFSNTRNFISDDIIMLGKYAKEGDKILDLGCGNGRLNEAFEGKKIEYTGVDNSEKMIEIAKKKYPPKKFLLNTNLNLPFSNDYFDKVYCLAVFHHIPSEEFRLQALNEIKRVLKPSGLLILTVWNLNPFKMILIGKKKRTLSFFKCSILKVLGKSKIDFNDFFIPWKDVCQRYIHYFTKGELKKLAEKSEFKIKKTGISESQKMRESNIYLIAEKRKVPID</sequence>
<feature type="domain" description="Methyltransferase type 11" evidence="3">
    <location>
        <begin position="49"/>
        <end position="143"/>
    </location>
</feature>
<evidence type="ECO:0000259" key="3">
    <source>
        <dbReference type="Pfam" id="PF08241"/>
    </source>
</evidence>
<dbReference type="PANTHER" id="PTHR13069">
    <property type="entry name" value="ALKYLATED DNA REPAIR PROTEIN ALKB HOMOLOG 8"/>
    <property type="match status" value="1"/>
</dbReference>